<dbReference type="RefSeq" id="WP_020547617.1">
    <property type="nucleotide sequence ID" value="NZ_CP068985.1"/>
</dbReference>
<gene>
    <name evidence="1" type="ORF">Nocox_25975</name>
</gene>
<evidence type="ECO:0000313" key="2">
    <source>
        <dbReference type="Proteomes" id="UP000824681"/>
    </source>
</evidence>
<name>A0ABX8U797_9ACTN</name>
<keyword evidence="2" id="KW-1185">Reference proteome</keyword>
<proteinExistence type="predicted"/>
<dbReference type="EMBL" id="CP068985">
    <property type="protein sequence ID" value="QYC42796.1"/>
    <property type="molecule type" value="Genomic_DNA"/>
</dbReference>
<protein>
    <submittedName>
        <fullName evidence="1">Uncharacterized protein</fullName>
    </submittedName>
</protein>
<evidence type="ECO:0000313" key="1">
    <source>
        <dbReference type="EMBL" id="QYC42796.1"/>
    </source>
</evidence>
<sequence length="116" mass="11888">MWIAVAVPAAAVVGIVLWWLRRERPARADTGGALTAGRAVEWEPGLTPEADAAFVEGLGAYDATGEALRPDWDRGVLAVDGTPPLLVSLPLLAGGFAALGEAAPGYAPRRSGSATP</sequence>
<organism evidence="1 2">
    <name type="scientific">Nonomuraea coxensis DSM 45129</name>
    <dbReference type="NCBI Taxonomy" id="1122611"/>
    <lineage>
        <taxon>Bacteria</taxon>
        <taxon>Bacillati</taxon>
        <taxon>Actinomycetota</taxon>
        <taxon>Actinomycetes</taxon>
        <taxon>Streptosporangiales</taxon>
        <taxon>Streptosporangiaceae</taxon>
        <taxon>Nonomuraea</taxon>
    </lineage>
</organism>
<dbReference type="Proteomes" id="UP000824681">
    <property type="component" value="Chromosome"/>
</dbReference>
<accession>A0ABX8U797</accession>
<reference evidence="1 2" key="1">
    <citation type="journal article" date="2021" name="ACS Chem. Biol.">
        <title>Genomic-Led Discovery of a Novel Glycopeptide Antibiotic by Nonomuraea coxensis DSM 45129.</title>
        <authorList>
            <person name="Yushchuk O."/>
            <person name="Vior N.M."/>
            <person name="Andreo-Vidal A."/>
            <person name="Berini F."/>
            <person name="Ruckert C."/>
            <person name="Busche T."/>
            <person name="Binda E."/>
            <person name="Kalinowski J."/>
            <person name="Truman A.W."/>
            <person name="Marinelli F."/>
        </authorList>
    </citation>
    <scope>NUCLEOTIDE SEQUENCE [LARGE SCALE GENOMIC DNA]</scope>
    <source>
        <strain evidence="1 2">DSM 45129</strain>
    </source>
</reference>